<gene>
    <name evidence="2" type="ORF">DQQ01_08635</name>
</gene>
<dbReference type="PANTHER" id="PTHR40089">
    <property type="entry name" value="ETHANOLAMINE UTILIZATION PROTEIN EUTH"/>
    <property type="match status" value="1"/>
</dbReference>
<feature type="transmembrane region" description="Helical" evidence="1">
    <location>
        <begin position="63"/>
        <end position="84"/>
    </location>
</feature>
<dbReference type="Pfam" id="PF04346">
    <property type="entry name" value="EutH"/>
    <property type="match status" value="1"/>
</dbReference>
<keyword evidence="1" id="KW-0812">Transmembrane</keyword>
<keyword evidence="1" id="KW-1133">Transmembrane helix</keyword>
<dbReference type="Proteomes" id="UP000250003">
    <property type="component" value="Chromosome"/>
</dbReference>
<feature type="transmembrane region" description="Helical" evidence="1">
    <location>
        <begin position="328"/>
        <end position="350"/>
    </location>
</feature>
<feature type="transmembrane region" description="Helical" evidence="1">
    <location>
        <begin position="301"/>
        <end position="322"/>
    </location>
</feature>
<evidence type="ECO:0000313" key="2">
    <source>
        <dbReference type="EMBL" id="AWY98200.1"/>
    </source>
</evidence>
<dbReference type="GO" id="GO:0005886">
    <property type="term" value="C:plasma membrane"/>
    <property type="evidence" value="ECO:0007669"/>
    <property type="project" value="TreeGrafter"/>
</dbReference>
<feature type="transmembrane region" description="Helical" evidence="1">
    <location>
        <begin position="169"/>
        <end position="187"/>
    </location>
</feature>
<evidence type="ECO:0000313" key="3">
    <source>
        <dbReference type="Proteomes" id="UP000250003"/>
    </source>
</evidence>
<keyword evidence="1" id="KW-0472">Membrane</keyword>
<feature type="transmembrane region" description="Helical" evidence="1">
    <location>
        <begin position="199"/>
        <end position="218"/>
    </location>
</feature>
<name>A0A2Z4UAY3_9FIRM</name>
<protein>
    <submittedName>
        <fullName evidence="2">Ethanolamine utilization protein EutH</fullName>
    </submittedName>
</protein>
<dbReference type="PANTHER" id="PTHR40089:SF1">
    <property type="entry name" value="ETHANOLAMINE PERMEASE EUTH-RELATED"/>
    <property type="match status" value="1"/>
</dbReference>
<dbReference type="InterPro" id="IPR007441">
    <property type="entry name" value="EutH"/>
</dbReference>
<dbReference type="GO" id="GO:0034228">
    <property type="term" value="F:ethanolamine transmembrane transporter activity"/>
    <property type="evidence" value="ECO:0007669"/>
    <property type="project" value="InterPro"/>
</dbReference>
<feature type="transmembrane region" description="Helical" evidence="1">
    <location>
        <begin position="140"/>
        <end position="163"/>
    </location>
</feature>
<dbReference type="EMBL" id="CP030280">
    <property type="protein sequence ID" value="AWY98200.1"/>
    <property type="molecule type" value="Genomic_DNA"/>
</dbReference>
<sequence>MNKILMYILAAGVLLGGIDQLSGNKRGYGKCLEEGFMLMGPTALSMVGMLCLIPLISAGFRSFIVPFFSLTGADPSVLGGLLAIDMGGYQLAKDLAENPVVGSYAGVLISATFGCTLVFTIPVGMEIVEEKDRGAFAKGILTGLAALPAGLLAGGLLCGLSFLEVFWNSMPIFILSLLLGLGLKFFPDGMMTGFRIFAKGMKLLITLGLLLGALSYFLKQNLIPGLAPIEDALAVVASIGITMLGSLPLAEFLRRLMRKPFRKLGHRFGLNETSVSGLMIGMVSPIPQLTSMKDMDSVGKVANTAFSVSAASALAAHAGFTLSVEPNIVGALLTAKVTGALAALAAVLLLQKKKEVKKR</sequence>
<dbReference type="OrthoDB" id="9778282at2"/>
<dbReference type="PIRSF" id="PIRSF019466">
    <property type="entry name" value="EutH"/>
    <property type="match status" value="1"/>
</dbReference>
<accession>A0A2Z4UAY3</accession>
<organism evidence="2 3">
    <name type="scientific">Blautia argi</name>
    <dbReference type="NCBI Taxonomy" id="1912897"/>
    <lineage>
        <taxon>Bacteria</taxon>
        <taxon>Bacillati</taxon>
        <taxon>Bacillota</taxon>
        <taxon>Clostridia</taxon>
        <taxon>Lachnospirales</taxon>
        <taxon>Lachnospiraceae</taxon>
        <taxon>Blautia</taxon>
    </lineage>
</organism>
<keyword evidence="3" id="KW-1185">Reference proteome</keyword>
<feature type="transmembrane region" description="Helical" evidence="1">
    <location>
        <begin position="233"/>
        <end position="253"/>
    </location>
</feature>
<dbReference type="AlphaFoldDB" id="A0A2Z4UAY3"/>
<reference evidence="3" key="1">
    <citation type="submission" date="2018-06" db="EMBL/GenBank/DDBJ databases">
        <title>Description of Blautia argi sp. nov., a new anaerobic isolated from dog feces.</title>
        <authorList>
            <person name="Chang Y.-H."/>
            <person name="Paek J."/>
            <person name="Shin Y."/>
        </authorList>
    </citation>
    <scope>NUCLEOTIDE SEQUENCE [LARGE SCALE GENOMIC DNA]</scope>
    <source>
        <strain evidence="3">KCTC 15426</strain>
    </source>
</reference>
<dbReference type="KEGG" id="blau:DQQ01_08635"/>
<evidence type="ECO:0000256" key="1">
    <source>
        <dbReference type="SAM" id="Phobius"/>
    </source>
</evidence>
<dbReference type="RefSeq" id="WP_111919689.1">
    <property type="nucleotide sequence ID" value="NZ_CAUWHR010000016.1"/>
</dbReference>
<feature type="transmembrane region" description="Helical" evidence="1">
    <location>
        <begin position="104"/>
        <end position="128"/>
    </location>
</feature>
<feature type="transmembrane region" description="Helical" evidence="1">
    <location>
        <begin position="36"/>
        <end position="56"/>
    </location>
</feature>
<proteinExistence type="predicted"/>